<accession>A0AA38IRA4</accession>
<protein>
    <submittedName>
        <fullName evidence="1">Uncharacterized protein</fullName>
    </submittedName>
</protein>
<evidence type="ECO:0000313" key="1">
    <source>
        <dbReference type="EMBL" id="KAJ3660430.1"/>
    </source>
</evidence>
<dbReference type="AlphaFoldDB" id="A0AA38IRA4"/>
<gene>
    <name evidence="1" type="ORF">Zmor_004879</name>
</gene>
<dbReference type="EMBL" id="JALNTZ010000002">
    <property type="protein sequence ID" value="KAJ3660430.1"/>
    <property type="molecule type" value="Genomic_DNA"/>
</dbReference>
<comment type="caution">
    <text evidence="1">The sequence shown here is derived from an EMBL/GenBank/DDBJ whole genome shotgun (WGS) entry which is preliminary data.</text>
</comment>
<keyword evidence="2" id="KW-1185">Reference proteome</keyword>
<organism evidence="1 2">
    <name type="scientific">Zophobas morio</name>
    <dbReference type="NCBI Taxonomy" id="2755281"/>
    <lineage>
        <taxon>Eukaryota</taxon>
        <taxon>Metazoa</taxon>
        <taxon>Ecdysozoa</taxon>
        <taxon>Arthropoda</taxon>
        <taxon>Hexapoda</taxon>
        <taxon>Insecta</taxon>
        <taxon>Pterygota</taxon>
        <taxon>Neoptera</taxon>
        <taxon>Endopterygota</taxon>
        <taxon>Coleoptera</taxon>
        <taxon>Polyphaga</taxon>
        <taxon>Cucujiformia</taxon>
        <taxon>Tenebrionidae</taxon>
        <taxon>Zophobas</taxon>
    </lineage>
</organism>
<sequence length="145" mass="16560">MHRAGDTFYFIKYIEAMKTILLDFRRQGVTFSTENETTKSLLKVEETIAGSAACTFRIDVNPIVLEQRPFIVLEIETAVLGLSIKNAQRFHRRAGIVRTSRRPNISRQNLSYNKKATYFIIVQFLAVGNQRIQCYSKPQSGATLI</sequence>
<name>A0AA38IRA4_9CUCU</name>
<dbReference type="Proteomes" id="UP001168821">
    <property type="component" value="Unassembled WGS sequence"/>
</dbReference>
<proteinExistence type="predicted"/>
<reference evidence="1" key="1">
    <citation type="journal article" date="2023" name="G3 (Bethesda)">
        <title>Whole genome assemblies of Zophobas morio and Tenebrio molitor.</title>
        <authorList>
            <person name="Kaur S."/>
            <person name="Stinson S.A."/>
            <person name="diCenzo G.C."/>
        </authorList>
    </citation>
    <scope>NUCLEOTIDE SEQUENCE</scope>
    <source>
        <strain evidence="1">QUZm001</strain>
    </source>
</reference>
<evidence type="ECO:0000313" key="2">
    <source>
        <dbReference type="Proteomes" id="UP001168821"/>
    </source>
</evidence>